<sequence>MAKFAVNGHNTGKGGNLQLEKVHEAKLAFKSGATRFHMRLQTLDRGSGGDEDGWGRVYEATVFKSKTGGLRLGRFQWFNPFKIEKKKDPYLRGGVTEFL</sequence>
<organism evidence="1 2">
    <name type="scientific">Rhododendron griersonianum</name>
    <dbReference type="NCBI Taxonomy" id="479676"/>
    <lineage>
        <taxon>Eukaryota</taxon>
        <taxon>Viridiplantae</taxon>
        <taxon>Streptophyta</taxon>
        <taxon>Embryophyta</taxon>
        <taxon>Tracheophyta</taxon>
        <taxon>Spermatophyta</taxon>
        <taxon>Magnoliopsida</taxon>
        <taxon>eudicotyledons</taxon>
        <taxon>Gunneridae</taxon>
        <taxon>Pentapetalae</taxon>
        <taxon>asterids</taxon>
        <taxon>Ericales</taxon>
        <taxon>Ericaceae</taxon>
        <taxon>Ericoideae</taxon>
        <taxon>Rhodoreae</taxon>
        <taxon>Rhododendron</taxon>
    </lineage>
</organism>
<gene>
    <name evidence="1" type="ORF">RHGRI_027687</name>
</gene>
<reference evidence="1" key="1">
    <citation type="submission" date="2020-08" db="EMBL/GenBank/DDBJ databases">
        <title>Plant Genome Project.</title>
        <authorList>
            <person name="Zhang R.-G."/>
        </authorList>
    </citation>
    <scope>NUCLEOTIDE SEQUENCE</scope>
    <source>
        <strain evidence="1">WSP0</strain>
        <tissue evidence="1">Leaf</tissue>
    </source>
</reference>
<dbReference type="AlphaFoldDB" id="A0AAV6J2H9"/>
<evidence type="ECO:0000313" key="2">
    <source>
        <dbReference type="Proteomes" id="UP000823749"/>
    </source>
</evidence>
<dbReference type="EMBL" id="JACTNZ010000009">
    <property type="protein sequence ID" value="KAG5533585.1"/>
    <property type="molecule type" value="Genomic_DNA"/>
</dbReference>
<protein>
    <submittedName>
        <fullName evidence="1">Uncharacterized protein</fullName>
    </submittedName>
</protein>
<keyword evidence="2" id="KW-1185">Reference proteome</keyword>
<evidence type="ECO:0000313" key="1">
    <source>
        <dbReference type="EMBL" id="KAG5533585.1"/>
    </source>
</evidence>
<dbReference type="Gene3D" id="3.10.450.10">
    <property type="match status" value="1"/>
</dbReference>
<name>A0AAV6J2H9_9ERIC</name>
<accession>A0AAV6J2H9</accession>
<comment type="caution">
    <text evidence="1">The sequence shown here is derived from an EMBL/GenBank/DDBJ whole genome shotgun (WGS) entry which is preliminary data.</text>
</comment>
<dbReference type="Proteomes" id="UP000823749">
    <property type="component" value="Chromosome 9"/>
</dbReference>
<proteinExistence type="predicted"/>